<evidence type="ECO:0000313" key="7">
    <source>
        <dbReference type="Proteomes" id="UP001161691"/>
    </source>
</evidence>
<dbReference type="PROSITE" id="PS50931">
    <property type="entry name" value="HTH_LYSR"/>
    <property type="match status" value="1"/>
</dbReference>
<dbReference type="InterPro" id="IPR005119">
    <property type="entry name" value="LysR_subst-bd"/>
</dbReference>
<keyword evidence="7" id="KW-1185">Reference proteome</keyword>
<dbReference type="Gene3D" id="3.40.190.290">
    <property type="match status" value="1"/>
</dbReference>
<dbReference type="Pfam" id="PF00126">
    <property type="entry name" value="HTH_1"/>
    <property type="match status" value="1"/>
</dbReference>
<dbReference type="InterPro" id="IPR000847">
    <property type="entry name" value="LysR_HTH_N"/>
</dbReference>
<name>A0ABT6TG58_9BACL</name>
<comment type="caution">
    <text evidence="6">The sequence shown here is derived from an EMBL/GenBank/DDBJ whole genome shotgun (WGS) entry which is preliminary data.</text>
</comment>
<accession>A0ABT6TG58</accession>
<evidence type="ECO:0000256" key="2">
    <source>
        <dbReference type="ARBA" id="ARBA00023015"/>
    </source>
</evidence>
<evidence type="ECO:0000313" key="6">
    <source>
        <dbReference type="EMBL" id="MDI4645828.1"/>
    </source>
</evidence>
<evidence type="ECO:0000256" key="3">
    <source>
        <dbReference type="ARBA" id="ARBA00023125"/>
    </source>
</evidence>
<dbReference type="InterPro" id="IPR036388">
    <property type="entry name" value="WH-like_DNA-bd_sf"/>
</dbReference>
<dbReference type="Pfam" id="PF03466">
    <property type="entry name" value="LysR_substrate"/>
    <property type="match status" value="1"/>
</dbReference>
<dbReference type="CDD" id="cd05466">
    <property type="entry name" value="PBP2_LTTR_substrate"/>
    <property type="match status" value="1"/>
</dbReference>
<keyword evidence="4" id="KW-0804">Transcription</keyword>
<dbReference type="RefSeq" id="WP_282908729.1">
    <property type="nucleotide sequence ID" value="NZ_JAGRPV010000001.1"/>
</dbReference>
<dbReference type="Proteomes" id="UP001161691">
    <property type="component" value="Unassembled WGS sequence"/>
</dbReference>
<keyword evidence="2" id="KW-0805">Transcription regulation</keyword>
<dbReference type="PANTHER" id="PTHR30346:SF28">
    <property type="entry name" value="HTH-TYPE TRANSCRIPTIONAL REGULATOR CYNR"/>
    <property type="match status" value="1"/>
</dbReference>
<gene>
    <name evidence="6" type="ORF">KB449_12680</name>
</gene>
<dbReference type="EMBL" id="JAGRPV010000001">
    <property type="protein sequence ID" value="MDI4645828.1"/>
    <property type="molecule type" value="Genomic_DNA"/>
</dbReference>
<sequence>MDIRQLRYFVAIVEEGTVSGAAKRLHLSQPPLSQQLKAMEEDVGALLLERIGKRLEVTEAGKRLYEYALQMIELMEAAKSEVQEVGNGLNGRLSIGVNTLSVAGLSPALQHFNRLYPKMTYKIHQGESSHLCRLVREREVELAFVRLPLELGDDLSVLHHEQEPFYVISSDRHTFGDEREISLADVVNLPLLLPSTQGLGVHYLILKSFSELRLEPTIQGECSDIGLLMRLVSAGFCISIVPESLLDHYPGFPIRRRKLSGESGLISSIGLVALRRHRLSKAARNFIDLYRSEK</sequence>
<evidence type="ECO:0000259" key="5">
    <source>
        <dbReference type="PROSITE" id="PS50931"/>
    </source>
</evidence>
<organism evidence="6 7">
    <name type="scientific">Cohnella hashimotonis</name>
    <dbReference type="NCBI Taxonomy" id="2826895"/>
    <lineage>
        <taxon>Bacteria</taxon>
        <taxon>Bacillati</taxon>
        <taxon>Bacillota</taxon>
        <taxon>Bacilli</taxon>
        <taxon>Bacillales</taxon>
        <taxon>Paenibacillaceae</taxon>
        <taxon>Cohnella</taxon>
    </lineage>
</organism>
<evidence type="ECO:0000256" key="1">
    <source>
        <dbReference type="ARBA" id="ARBA00009437"/>
    </source>
</evidence>
<comment type="similarity">
    <text evidence="1">Belongs to the LysR transcriptional regulatory family.</text>
</comment>
<dbReference type="PANTHER" id="PTHR30346">
    <property type="entry name" value="TRANSCRIPTIONAL DUAL REGULATOR HCAR-RELATED"/>
    <property type="match status" value="1"/>
</dbReference>
<dbReference type="Gene3D" id="1.10.10.10">
    <property type="entry name" value="Winged helix-like DNA-binding domain superfamily/Winged helix DNA-binding domain"/>
    <property type="match status" value="1"/>
</dbReference>
<dbReference type="SUPFAM" id="SSF46785">
    <property type="entry name" value="Winged helix' DNA-binding domain"/>
    <property type="match status" value="1"/>
</dbReference>
<protein>
    <submittedName>
        <fullName evidence="6">LysR family transcriptional regulator</fullName>
    </submittedName>
</protein>
<reference evidence="6" key="1">
    <citation type="submission" date="2023-04" db="EMBL/GenBank/DDBJ databases">
        <title>Comparative genomic analysis of Cohnella hashimotonis sp. nov., isolated from the International Space Station.</title>
        <authorList>
            <person name="Venkateswaran K."/>
            <person name="Simpson A."/>
        </authorList>
    </citation>
    <scope>NUCLEOTIDE SEQUENCE</scope>
    <source>
        <strain evidence="6">F6_2S_P_1</strain>
    </source>
</reference>
<keyword evidence="3" id="KW-0238">DNA-binding</keyword>
<feature type="domain" description="HTH lysR-type" evidence="5">
    <location>
        <begin position="1"/>
        <end position="58"/>
    </location>
</feature>
<dbReference type="PRINTS" id="PR00039">
    <property type="entry name" value="HTHLYSR"/>
</dbReference>
<proteinExistence type="inferred from homology"/>
<evidence type="ECO:0000256" key="4">
    <source>
        <dbReference type="ARBA" id="ARBA00023163"/>
    </source>
</evidence>
<dbReference type="SUPFAM" id="SSF53850">
    <property type="entry name" value="Periplasmic binding protein-like II"/>
    <property type="match status" value="1"/>
</dbReference>
<dbReference type="InterPro" id="IPR036390">
    <property type="entry name" value="WH_DNA-bd_sf"/>
</dbReference>